<comment type="caution">
    <text evidence="2">The sequence shown here is derived from an EMBL/GenBank/DDBJ whole genome shotgun (WGS) entry which is preliminary data.</text>
</comment>
<dbReference type="SMART" id="SM00212">
    <property type="entry name" value="UBCc"/>
    <property type="match status" value="1"/>
</dbReference>
<organism evidence="2 3">
    <name type="scientific">Candida metapsilosis</name>
    <dbReference type="NCBI Taxonomy" id="273372"/>
    <lineage>
        <taxon>Eukaryota</taxon>
        <taxon>Fungi</taxon>
        <taxon>Dikarya</taxon>
        <taxon>Ascomycota</taxon>
        <taxon>Saccharomycotina</taxon>
        <taxon>Pichiomycetes</taxon>
        <taxon>Debaryomycetaceae</taxon>
        <taxon>Candida/Lodderomyces clade</taxon>
        <taxon>Candida</taxon>
    </lineage>
</organism>
<dbReference type="Gene3D" id="3.10.110.10">
    <property type="entry name" value="Ubiquitin Conjugating Enzyme"/>
    <property type="match status" value="1"/>
</dbReference>
<dbReference type="GeneID" id="93654130"/>
<proteinExistence type="predicted"/>
<evidence type="ECO:0000313" key="3">
    <source>
        <dbReference type="Proteomes" id="UP000669133"/>
    </source>
</evidence>
<name>A0A8H7Z9T1_9ASCO</name>
<evidence type="ECO:0000259" key="1">
    <source>
        <dbReference type="PROSITE" id="PS50127"/>
    </source>
</evidence>
<evidence type="ECO:0000313" key="2">
    <source>
        <dbReference type="EMBL" id="KAG5417865.1"/>
    </source>
</evidence>
<dbReference type="RefSeq" id="XP_067546981.1">
    <property type="nucleotide sequence ID" value="XM_067694685.1"/>
</dbReference>
<dbReference type="PANTHER" id="PTHR24068">
    <property type="entry name" value="UBIQUITIN-CONJUGATING ENZYME E2"/>
    <property type="match status" value="1"/>
</dbReference>
<dbReference type="InterPro" id="IPR016135">
    <property type="entry name" value="UBQ-conjugating_enzyme/RWD"/>
</dbReference>
<dbReference type="EMBL" id="JAEOAQ010000007">
    <property type="protein sequence ID" value="KAG5417865.1"/>
    <property type="molecule type" value="Genomic_DNA"/>
</dbReference>
<keyword evidence="3" id="KW-1185">Reference proteome</keyword>
<protein>
    <recommendedName>
        <fullName evidence="1">UBC core domain-containing protein</fullName>
    </recommendedName>
</protein>
<dbReference type="Pfam" id="PF00179">
    <property type="entry name" value="UQ_con"/>
    <property type="match status" value="1"/>
</dbReference>
<dbReference type="PROSITE" id="PS50127">
    <property type="entry name" value="UBC_2"/>
    <property type="match status" value="1"/>
</dbReference>
<sequence>MSAERRLIKEYSLYKKQAPHTTNHQIIQLAPINDDTLLHWQATIAKPTKSDSPFYHGGVWKLAIEVPVNYPQQPPTIKFITPIIHPNINFQTGEICLDVLKSQWSPAWNLENLVVAILQLLDNPEPDSPLNIDAANLYRLDKVAFESLVQFEIWKCGNFYQLNLSTLSQMDKKSRSLVRDVSGVKCN</sequence>
<reference evidence="2 3" key="1">
    <citation type="submission" date="2020-12" db="EMBL/GenBank/DDBJ databases">
        <title>Effect of drift, selection, and recombination on the evolution of hybrid genomes in Candida yeast pathogens.</title>
        <authorList>
            <person name="Mixao V."/>
            <person name="Ksiezopolska E."/>
            <person name="Saus E."/>
            <person name="Boekhout T."/>
            <person name="Gacser A."/>
            <person name="Gabaldon T."/>
        </authorList>
    </citation>
    <scope>NUCLEOTIDE SEQUENCE [LARGE SCALE GENOMIC DNA]</scope>
    <source>
        <strain evidence="2 3">BP57</strain>
    </source>
</reference>
<dbReference type="SUPFAM" id="SSF54495">
    <property type="entry name" value="UBC-like"/>
    <property type="match status" value="1"/>
</dbReference>
<dbReference type="InterPro" id="IPR000608">
    <property type="entry name" value="UBC"/>
</dbReference>
<dbReference type="OrthoDB" id="9973183at2759"/>
<dbReference type="AlphaFoldDB" id="A0A8H7Z9T1"/>
<dbReference type="CDD" id="cd23812">
    <property type="entry name" value="UBCc_ScPEX4-like"/>
    <property type="match status" value="1"/>
</dbReference>
<accession>A0A8H7Z9T1</accession>
<feature type="domain" description="UBC core" evidence="1">
    <location>
        <begin position="2"/>
        <end position="158"/>
    </location>
</feature>
<gene>
    <name evidence="2" type="ORF">I9W82_005501</name>
</gene>
<dbReference type="Proteomes" id="UP000669133">
    <property type="component" value="Unassembled WGS sequence"/>
</dbReference>